<proteinExistence type="predicted"/>
<dbReference type="CDD" id="cd09917">
    <property type="entry name" value="F-box_SF"/>
    <property type="match status" value="1"/>
</dbReference>
<feature type="domain" description="F-box" evidence="1">
    <location>
        <begin position="5"/>
        <end position="53"/>
    </location>
</feature>
<organism evidence="2 3">
    <name type="scientific">Phascolomyces articulosus</name>
    <dbReference type="NCBI Taxonomy" id="60185"/>
    <lineage>
        <taxon>Eukaryota</taxon>
        <taxon>Fungi</taxon>
        <taxon>Fungi incertae sedis</taxon>
        <taxon>Mucoromycota</taxon>
        <taxon>Mucoromycotina</taxon>
        <taxon>Mucoromycetes</taxon>
        <taxon>Mucorales</taxon>
        <taxon>Lichtheimiaceae</taxon>
        <taxon>Phascolomyces</taxon>
    </lineage>
</organism>
<evidence type="ECO:0000313" key="2">
    <source>
        <dbReference type="EMBL" id="KAI9250999.1"/>
    </source>
</evidence>
<dbReference type="SUPFAM" id="SSF52047">
    <property type="entry name" value="RNI-like"/>
    <property type="match status" value="1"/>
</dbReference>
<dbReference type="AlphaFoldDB" id="A0AAD5P9U8"/>
<sequence>MTKHHDPIVDLPFDIVTEIFTFLNQRDCLSCMKVCKTWYTAVPEYTKEIWRTLRLTEKDPRKDMDGCFGACLGGHVKNIEFNNFKEDKDLYNIMEKLVGWKCDQVESLVFIKCATVDQDSFIRMLRLLGWNKLTYLTMLNHGSNVSFIHVLDACPQLSYLTYSPTTSAYRKYKVYDTEPLVTINSNSNNNKKSDKSFATRLLLYRPIEKKAPNNNSLVYLNVDAVIHKEKRLVPLLKRCRNIQYIIGANVESCGERSFPIQLDELLKLCPTLIYYASNGSYSYLDATSWTDPTIIVTEASKNDCTRMGTATPVDIENLYTTDIANKREQIKDKTTLFHLSLSMAQDHYDQIFRILNKYQEKLGYLKLVSNMFNDDAAEMLMLFQSLNMPNLRTLICDTIDFGSSDSVVSLLNTCAKTIQTVSLDLRHLDSTFVDIIMVQPSIQALHPLEQLHTLHFYGIPFDTAGAMVTLLERVRNLERLVMIGCFLTFNIQPPTRIFECLKNLEHLELSDITWHLLNNNDESPRYYTKEISLKPKDVVIVPPALFHYLSQDPKLETVILKSVFSMSNELLFAIAQIPILKVFQLKSGEHAPLPFLPHSPATTINNDNNSDNGHSTAFDFFRTLHDETTGLEQLTLHNFAHTIGDAAFDILASMPKLKKLDVSLSLWNPEDPNGILQLLRKNKNLALAAFRNTCSFEGSPGSILRKQMHKFNITDYNIQIPSSHQLRLLHSGTNRNDYLFRDDIIIMKENLCKLYHPL</sequence>
<gene>
    <name evidence="2" type="ORF">BDA99DRAFT_608283</name>
</gene>
<dbReference type="EMBL" id="JAIXMP010000031">
    <property type="protein sequence ID" value="KAI9250999.1"/>
    <property type="molecule type" value="Genomic_DNA"/>
</dbReference>
<reference evidence="2" key="2">
    <citation type="submission" date="2023-02" db="EMBL/GenBank/DDBJ databases">
        <authorList>
            <consortium name="DOE Joint Genome Institute"/>
            <person name="Mondo S.J."/>
            <person name="Chang Y."/>
            <person name="Wang Y."/>
            <person name="Ahrendt S."/>
            <person name="Andreopoulos W."/>
            <person name="Barry K."/>
            <person name="Beard J."/>
            <person name="Benny G.L."/>
            <person name="Blankenship S."/>
            <person name="Bonito G."/>
            <person name="Cuomo C."/>
            <person name="Desiro A."/>
            <person name="Gervers K.A."/>
            <person name="Hundley H."/>
            <person name="Kuo A."/>
            <person name="LaButti K."/>
            <person name="Lang B.F."/>
            <person name="Lipzen A."/>
            <person name="O'Donnell K."/>
            <person name="Pangilinan J."/>
            <person name="Reynolds N."/>
            <person name="Sandor L."/>
            <person name="Smith M.W."/>
            <person name="Tsang A."/>
            <person name="Grigoriev I.V."/>
            <person name="Stajich J.E."/>
            <person name="Spatafora J.W."/>
        </authorList>
    </citation>
    <scope>NUCLEOTIDE SEQUENCE</scope>
    <source>
        <strain evidence="2">RSA 2281</strain>
    </source>
</reference>
<dbReference type="Gene3D" id="3.80.10.10">
    <property type="entry name" value="Ribonuclease Inhibitor"/>
    <property type="match status" value="2"/>
</dbReference>
<dbReference type="Pfam" id="PF12937">
    <property type="entry name" value="F-box-like"/>
    <property type="match status" value="1"/>
</dbReference>
<keyword evidence="3" id="KW-1185">Reference proteome</keyword>
<dbReference type="SUPFAM" id="SSF81383">
    <property type="entry name" value="F-box domain"/>
    <property type="match status" value="1"/>
</dbReference>
<protein>
    <recommendedName>
        <fullName evidence="1">F-box domain-containing protein</fullName>
    </recommendedName>
</protein>
<evidence type="ECO:0000313" key="3">
    <source>
        <dbReference type="Proteomes" id="UP001209540"/>
    </source>
</evidence>
<name>A0AAD5P9U8_9FUNG</name>
<dbReference type="PANTHER" id="PTHR38926:SF72">
    <property type="entry name" value="IM:7136021-RELATED"/>
    <property type="match status" value="1"/>
</dbReference>
<dbReference type="PROSITE" id="PS50181">
    <property type="entry name" value="FBOX"/>
    <property type="match status" value="1"/>
</dbReference>
<accession>A0AAD5P9U8</accession>
<dbReference type="InterPro" id="IPR036047">
    <property type="entry name" value="F-box-like_dom_sf"/>
</dbReference>
<comment type="caution">
    <text evidence="2">The sequence shown here is derived from an EMBL/GenBank/DDBJ whole genome shotgun (WGS) entry which is preliminary data.</text>
</comment>
<dbReference type="SMART" id="SM00256">
    <property type="entry name" value="FBOX"/>
    <property type="match status" value="1"/>
</dbReference>
<dbReference type="PANTHER" id="PTHR38926">
    <property type="entry name" value="F-BOX DOMAIN CONTAINING PROTEIN, EXPRESSED"/>
    <property type="match status" value="1"/>
</dbReference>
<dbReference type="InterPro" id="IPR032675">
    <property type="entry name" value="LRR_dom_sf"/>
</dbReference>
<dbReference type="InterPro" id="IPR001810">
    <property type="entry name" value="F-box_dom"/>
</dbReference>
<evidence type="ECO:0000259" key="1">
    <source>
        <dbReference type="PROSITE" id="PS50181"/>
    </source>
</evidence>
<dbReference type="Proteomes" id="UP001209540">
    <property type="component" value="Unassembled WGS sequence"/>
</dbReference>
<reference evidence="2" key="1">
    <citation type="journal article" date="2022" name="IScience">
        <title>Evolution of zygomycete secretomes and the origins of terrestrial fungal ecologies.</title>
        <authorList>
            <person name="Chang Y."/>
            <person name="Wang Y."/>
            <person name="Mondo S."/>
            <person name="Ahrendt S."/>
            <person name="Andreopoulos W."/>
            <person name="Barry K."/>
            <person name="Beard J."/>
            <person name="Benny G.L."/>
            <person name="Blankenship S."/>
            <person name="Bonito G."/>
            <person name="Cuomo C."/>
            <person name="Desiro A."/>
            <person name="Gervers K.A."/>
            <person name="Hundley H."/>
            <person name="Kuo A."/>
            <person name="LaButti K."/>
            <person name="Lang B.F."/>
            <person name="Lipzen A."/>
            <person name="O'Donnell K."/>
            <person name="Pangilinan J."/>
            <person name="Reynolds N."/>
            <person name="Sandor L."/>
            <person name="Smith M.E."/>
            <person name="Tsang A."/>
            <person name="Grigoriev I.V."/>
            <person name="Stajich J.E."/>
            <person name="Spatafora J.W."/>
        </authorList>
    </citation>
    <scope>NUCLEOTIDE SEQUENCE</scope>
    <source>
        <strain evidence="2">RSA 2281</strain>
    </source>
</reference>